<evidence type="ECO:0000259" key="3">
    <source>
        <dbReference type="Pfam" id="PF08327"/>
    </source>
</evidence>
<organism evidence="4 5">
    <name type="scientific">Agrococcus pavilionensis RW1</name>
    <dbReference type="NCBI Taxonomy" id="1330458"/>
    <lineage>
        <taxon>Bacteria</taxon>
        <taxon>Bacillati</taxon>
        <taxon>Actinomycetota</taxon>
        <taxon>Actinomycetes</taxon>
        <taxon>Micrococcales</taxon>
        <taxon>Microbacteriaceae</taxon>
        <taxon>Agrococcus</taxon>
    </lineage>
</organism>
<sequence length="233" mass="24550">MQAQLGAVERTVGSTEVDGAPARVQSLAQRYPSPIDDVWSAVTDPARIARWFLPVSGDLRLGGRYQTEGNAGGEILECDPPAGDRARYRVTWEFGGGMSWLEVRLTGEGDSTRFELEHVAREADVPAEMWETFGPGATGVGWDGGLLGLALHLSAPDTAMTPEQGQAWALSDEGMAFNRGAADAWAEASILAGTDRETARRQAAATFGFYAGEPGTSGEGADPTGGDPAHAAR</sequence>
<proteinExistence type="inferred from homology"/>
<evidence type="ECO:0000313" key="4">
    <source>
        <dbReference type="EMBL" id="ERG63286.1"/>
    </source>
</evidence>
<dbReference type="Pfam" id="PF08327">
    <property type="entry name" value="AHSA1"/>
    <property type="match status" value="1"/>
</dbReference>
<dbReference type="Gene3D" id="3.30.530.20">
    <property type="match status" value="1"/>
</dbReference>
<accession>U1MN52</accession>
<keyword evidence="5" id="KW-1185">Reference proteome</keyword>
<evidence type="ECO:0000256" key="2">
    <source>
        <dbReference type="SAM" id="MobiDB-lite"/>
    </source>
</evidence>
<dbReference type="InterPro" id="IPR023393">
    <property type="entry name" value="START-like_dom_sf"/>
</dbReference>
<dbReference type="EMBL" id="ASHR01000035">
    <property type="protein sequence ID" value="ERG63286.1"/>
    <property type="molecule type" value="Genomic_DNA"/>
</dbReference>
<evidence type="ECO:0000256" key="1">
    <source>
        <dbReference type="ARBA" id="ARBA00006817"/>
    </source>
</evidence>
<feature type="region of interest" description="Disordered" evidence="2">
    <location>
        <begin position="205"/>
        <end position="233"/>
    </location>
</feature>
<dbReference type="SUPFAM" id="SSF55961">
    <property type="entry name" value="Bet v1-like"/>
    <property type="match status" value="1"/>
</dbReference>
<protein>
    <recommendedName>
        <fullName evidence="3">Activator of Hsp90 ATPase homologue 1/2-like C-terminal domain-containing protein</fullName>
    </recommendedName>
</protein>
<name>U1MN52_9MICO</name>
<comment type="caution">
    <text evidence="4">The sequence shown here is derived from an EMBL/GenBank/DDBJ whole genome shotgun (WGS) entry which is preliminary data.</text>
</comment>
<gene>
    <name evidence="4" type="ORF">L332_02310</name>
</gene>
<comment type="similarity">
    <text evidence="1">Belongs to the AHA1 family.</text>
</comment>
<dbReference type="AlphaFoldDB" id="U1MN52"/>
<dbReference type="InterPro" id="IPR013538">
    <property type="entry name" value="ASHA1/2-like_C"/>
</dbReference>
<dbReference type="Proteomes" id="UP000016462">
    <property type="component" value="Unassembled WGS sequence"/>
</dbReference>
<evidence type="ECO:0000313" key="5">
    <source>
        <dbReference type="Proteomes" id="UP000016462"/>
    </source>
</evidence>
<feature type="domain" description="Activator of Hsp90 ATPase homologue 1/2-like C-terminal" evidence="3">
    <location>
        <begin position="34"/>
        <end position="130"/>
    </location>
</feature>
<reference evidence="4 5" key="1">
    <citation type="journal article" date="2013" name="Genome Announc.">
        <title>First draft genome sequence from a member of the genus agrococcus, isolated from modern microbialites.</title>
        <authorList>
            <person name="White R.A.III."/>
            <person name="Grassa C.J."/>
            <person name="Suttle C.A."/>
        </authorList>
    </citation>
    <scope>NUCLEOTIDE SEQUENCE [LARGE SCALE GENOMIC DNA]</scope>
    <source>
        <strain evidence="4 5">RW1</strain>
    </source>
</reference>